<gene>
    <name evidence="2" type="ORF">ACH429_01870</name>
</gene>
<keyword evidence="3" id="KW-1185">Reference proteome</keyword>
<dbReference type="Pfam" id="PF01370">
    <property type="entry name" value="Epimerase"/>
    <property type="match status" value="2"/>
</dbReference>
<dbReference type="SUPFAM" id="SSF51735">
    <property type="entry name" value="NAD(P)-binding Rossmann-fold domains"/>
    <property type="match status" value="1"/>
</dbReference>
<reference evidence="2 3" key="1">
    <citation type="submission" date="2024-10" db="EMBL/GenBank/DDBJ databases">
        <title>The Natural Products Discovery Center: Release of the First 8490 Sequenced Strains for Exploring Actinobacteria Biosynthetic Diversity.</title>
        <authorList>
            <person name="Kalkreuter E."/>
            <person name="Kautsar S.A."/>
            <person name="Yang D."/>
            <person name="Bader C.D."/>
            <person name="Teijaro C.N."/>
            <person name="Fluegel L."/>
            <person name="Davis C.M."/>
            <person name="Simpson J.R."/>
            <person name="Lauterbach L."/>
            <person name="Steele A.D."/>
            <person name="Gui C."/>
            <person name="Meng S."/>
            <person name="Li G."/>
            <person name="Viehrig K."/>
            <person name="Ye F."/>
            <person name="Su P."/>
            <person name="Kiefer A.F."/>
            <person name="Nichols A."/>
            <person name="Cepeda A.J."/>
            <person name="Yan W."/>
            <person name="Fan B."/>
            <person name="Jiang Y."/>
            <person name="Adhikari A."/>
            <person name="Zheng C.-J."/>
            <person name="Schuster L."/>
            <person name="Cowan T.M."/>
            <person name="Smanski M.J."/>
            <person name="Chevrette M.G."/>
            <person name="De Carvalho L.P.S."/>
            <person name="Shen B."/>
        </authorList>
    </citation>
    <scope>NUCLEOTIDE SEQUENCE [LARGE SCALE GENOMIC DNA]</scope>
    <source>
        <strain evidence="2 3">NPDC020327</strain>
    </source>
</reference>
<dbReference type="SMART" id="SM00822">
    <property type="entry name" value="PKS_KR"/>
    <property type="match status" value="1"/>
</dbReference>
<sequence>MPEMDELDSRTVLITGGGGLIGSRIAAHLRAVGARPVSLCRMDAYPQRVYRDLFGINRDDPDFVLGDVSDAALVRRLVADCDYVIHAAALADVAACTEGPMAAITTNIVGTQTVLEAVAACERVRRLCYVSSASVYGNGIQHDRPACAETRSMRLLLEAIYGRMPPCFGEGAVLQPLSVYANTKLWGEFQTALTLTQLGISYTIVRYFSVYGEPQTVKRGSHSWVVAWFAARAALGLPLQLNGGGNQVRDLIHVDDVARGTVRSLVAPRAHNETINLGSGRATTIRAVAQLIQRHYPGAEFTETPMPPGDPQGGYAAVARMQHVLGWRPTITVEDGIARYAAWLKRTPHAIPDWLRQAAPS</sequence>
<dbReference type="InterPro" id="IPR050177">
    <property type="entry name" value="Lipid_A_modif_metabolic_enz"/>
</dbReference>
<dbReference type="Proteomes" id="UP001611548">
    <property type="component" value="Unassembled WGS sequence"/>
</dbReference>
<dbReference type="InterPro" id="IPR057326">
    <property type="entry name" value="KR_dom"/>
</dbReference>
<dbReference type="RefSeq" id="WP_055473739.1">
    <property type="nucleotide sequence ID" value="NZ_JBIRWE010000001.1"/>
</dbReference>
<evidence type="ECO:0000313" key="3">
    <source>
        <dbReference type="Proteomes" id="UP001611548"/>
    </source>
</evidence>
<dbReference type="EMBL" id="JBIRWE010000001">
    <property type="protein sequence ID" value="MFI1962890.1"/>
    <property type="molecule type" value="Genomic_DNA"/>
</dbReference>
<dbReference type="PANTHER" id="PTHR43245">
    <property type="entry name" value="BIFUNCTIONAL POLYMYXIN RESISTANCE PROTEIN ARNA"/>
    <property type="match status" value="1"/>
</dbReference>
<dbReference type="InterPro" id="IPR036291">
    <property type="entry name" value="NAD(P)-bd_dom_sf"/>
</dbReference>
<evidence type="ECO:0000313" key="2">
    <source>
        <dbReference type="EMBL" id="MFI1962890.1"/>
    </source>
</evidence>
<comment type="caution">
    <text evidence="2">The sequence shown here is derived from an EMBL/GenBank/DDBJ whole genome shotgun (WGS) entry which is preliminary data.</text>
</comment>
<feature type="domain" description="Ketoreductase" evidence="1">
    <location>
        <begin position="10"/>
        <end position="163"/>
    </location>
</feature>
<evidence type="ECO:0000259" key="1">
    <source>
        <dbReference type="SMART" id="SM00822"/>
    </source>
</evidence>
<name>A0ABW7UJQ0_9ACTN</name>
<dbReference type="Gene3D" id="3.40.50.720">
    <property type="entry name" value="NAD(P)-binding Rossmann-like Domain"/>
    <property type="match status" value="1"/>
</dbReference>
<protein>
    <submittedName>
        <fullName evidence="2">NAD-dependent epimerase/dehydratase family protein</fullName>
    </submittedName>
</protein>
<dbReference type="PANTHER" id="PTHR43245:SF13">
    <property type="entry name" value="UDP-D-APIOSE_UDP-D-XYLOSE SYNTHASE 2"/>
    <property type="match status" value="1"/>
</dbReference>
<dbReference type="InterPro" id="IPR001509">
    <property type="entry name" value="Epimerase_deHydtase"/>
</dbReference>
<organism evidence="2 3">
    <name type="scientific">Streptomyces pathocidini</name>
    <dbReference type="NCBI Taxonomy" id="1650571"/>
    <lineage>
        <taxon>Bacteria</taxon>
        <taxon>Bacillati</taxon>
        <taxon>Actinomycetota</taxon>
        <taxon>Actinomycetes</taxon>
        <taxon>Kitasatosporales</taxon>
        <taxon>Streptomycetaceae</taxon>
        <taxon>Streptomyces</taxon>
    </lineage>
</organism>
<proteinExistence type="predicted"/>
<accession>A0ABW7UJQ0</accession>